<comment type="caution">
    <text evidence="2">The sequence shown here is derived from an EMBL/GenBank/DDBJ whole genome shotgun (WGS) entry which is preliminary data.</text>
</comment>
<feature type="region of interest" description="Disordered" evidence="1">
    <location>
        <begin position="51"/>
        <end position="72"/>
    </location>
</feature>
<evidence type="ECO:0000313" key="3">
    <source>
        <dbReference type="Proteomes" id="UP000673691"/>
    </source>
</evidence>
<dbReference type="AlphaFoldDB" id="A0A8H8A0H3"/>
<sequence>MSAAGKSASTDSDGGARGTAGHQIAPSKSAAVAEKCCPDCRTHDLRYTLGPGYRSRNPYAFRPRPSIGPYWK</sequence>
<feature type="region of interest" description="Disordered" evidence="1">
    <location>
        <begin position="1"/>
        <end position="30"/>
    </location>
</feature>
<evidence type="ECO:0000313" key="2">
    <source>
        <dbReference type="EMBL" id="KAG5462898.1"/>
    </source>
</evidence>
<protein>
    <submittedName>
        <fullName evidence="2">Uncharacterized protein</fullName>
    </submittedName>
</protein>
<proteinExistence type="predicted"/>
<gene>
    <name evidence="2" type="ORF">BJ554DRAFT_2969</name>
</gene>
<keyword evidence="3" id="KW-1185">Reference proteome</keyword>
<accession>A0A8H8A0H3</accession>
<evidence type="ECO:0000256" key="1">
    <source>
        <dbReference type="SAM" id="MobiDB-lite"/>
    </source>
</evidence>
<reference evidence="2 3" key="1">
    <citation type="journal article" name="Sci. Rep.">
        <title>Genome-scale phylogenetic analyses confirm Olpidium as the closest living zoosporic fungus to the non-flagellated, terrestrial fungi.</title>
        <authorList>
            <person name="Chang Y."/>
            <person name="Rochon D."/>
            <person name="Sekimoto S."/>
            <person name="Wang Y."/>
            <person name="Chovatia M."/>
            <person name="Sandor L."/>
            <person name="Salamov A."/>
            <person name="Grigoriev I.V."/>
            <person name="Stajich J.E."/>
            <person name="Spatafora J.W."/>
        </authorList>
    </citation>
    <scope>NUCLEOTIDE SEQUENCE [LARGE SCALE GENOMIC DNA]</scope>
    <source>
        <strain evidence="2">S191</strain>
    </source>
</reference>
<name>A0A8H8A0H3_9FUNG</name>
<dbReference type="Proteomes" id="UP000673691">
    <property type="component" value="Unassembled WGS sequence"/>
</dbReference>
<dbReference type="EMBL" id="JAEFCI010001449">
    <property type="protein sequence ID" value="KAG5462898.1"/>
    <property type="molecule type" value="Genomic_DNA"/>
</dbReference>
<organism evidence="2 3">
    <name type="scientific">Olpidium bornovanus</name>
    <dbReference type="NCBI Taxonomy" id="278681"/>
    <lineage>
        <taxon>Eukaryota</taxon>
        <taxon>Fungi</taxon>
        <taxon>Fungi incertae sedis</taxon>
        <taxon>Olpidiomycota</taxon>
        <taxon>Olpidiomycotina</taxon>
        <taxon>Olpidiomycetes</taxon>
        <taxon>Olpidiales</taxon>
        <taxon>Olpidiaceae</taxon>
        <taxon>Olpidium</taxon>
    </lineage>
</organism>